<keyword evidence="3" id="KW-0540">Nuclease</keyword>
<dbReference type="Pfam" id="PF01541">
    <property type="entry name" value="GIY-YIG"/>
    <property type="match status" value="1"/>
</dbReference>
<dbReference type="GO" id="GO:0004519">
    <property type="term" value="F:endonuclease activity"/>
    <property type="evidence" value="ECO:0007669"/>
    <property type="project" value="UniProtKB-KW"/>
</dbReference>
<dbReference type="Proteomes" id="UP000295504">
    <property type="component" value="Unassembled WGS sequence"/>
</dbReference>
<dbReference type="SUPFAM" id="SSF82771">
    <property type="entry name" value="GIY-YIG endonuclease"/>
    <property type="match status" value="1"/>
</dbReference>
<protein>
    <submittedName>
        <fullName evidence="3">Putative endonuclease</fullName>
    </submittedName>
</protein>
<evidence type="ECO:0000256" key="1">
    <source>
        <dbReference type="ARBA" id="ARBA00007435"/>
    </source>
</evidence>
<keyword evidence="3" id="KW-0378">Hydrolase</keyword>
<comment type="caution">
    <text evidence="3">The sequence shown here is derived from an EMBL/GenBank/DDBJ whole genome shotgun (WGS) entry which is preliminary data.</text>
</comment>
<dbReference type="CDD" id="cd10456">
    <property type="entry name" value="GIY-YIG_UPF0213"/>
    <property type="match status" value="1"/>
</dbReference>
<gene>
    <name evidence="3" type="ORF">EDD79_104217</name>
</gene>
<dbReference type="Gene3D" id="3.40.1440.10">
    <property type="entry name" value="GIY-YIG endonuclease"/>
    <property type="match status" value="1"/>
</dbReference>
<reference evidence="3 4" key="1">
    <citation type="submission" date="2019-03" db="EMBL/GenBank/DDBJ databases">
        <title>Genomic Encyclopedia of Type Strains, Phase IV (KMG-IV): sequencing the most valuable type-strain genomes for metagenomic binning, comparative biology and taxonomic classification.</title>
        <authorList>
            <person name="Goeker M."/>
        </authorList>
    </citation>
    <scope>NUCLEOTIDE SEQUENCE [LARGE SCALE GENOMIC DNA]</scope>
    <source>
        <strain evidence="3 4">DSM 100013</strain>
    </source>
</reference>
<organism evidence="3 4">
    <name type="scientific">Serpentinicella alkaliphila</name>
    <dbReference type="NCBI Taxonomy" id="1734049"/>
    <lineage>
        <taxon>Bacteria</taxon>
        <taxon>Bacillati</taxon>
        <taxon>Bacillota</taxon>
        <taxon>Clostridia</taxon>
        <taxon>Peptostreptococcales</taxon>
        <taxon>Natronincolaceae</taxon>
        <taxon>Serpentinicella</taxon>
    </lineage>
</organism>
<dbReference type="InterPro" id="IPR035901">
    <property type="entry name" value="GIY-YIG_endonuc_sf"/>
</dbReference>
<dbReference type="OrthoDB" id="9807770at2"/>
<comment type="similarity">
    <text evidence="1">Belongs to the UPF0213 family.</text>
</comment>
<proteinExistence type="inferred from homology"/>
<accession>A0A4R2T9A9</accession>
<dbReference type="PANTHER" id="PTHR34477:SF1">
    <property type="entry name" value="UPF0213 PROTEIN YHBQ"/>
    <property type="match status" value="1"/>
</dbReference>
<sequence length="83" mass="10156">MNYTYILKCRDNTYYTGWTNDLDKRVVMHNNGVASKYTRARLPVELVYYEVFNEKKHAMKREYEIKQMNRKEKNKLIEESLIK</sequence>
<dbReference type="InterPro" id="IPR000305">
    <property type="entry name" value="GIY-YIG_endonuc"/>
</dbReference>
<evidence type="ECO:0000259" key="2">
    <source>
        <dbReference type="PROSITE" id="PS50164"/>
    </source>
</evidence>
<keyword evidence="4" id="KW-1185">Reference proteome</keyword>
<dbReference type="AlphaFoldDB" id="A0A4R2T9A9"/>
<evidence type="ECO:0000313" key="4">
    <source>
        <dbReference type="Proteomes" id="UP000295504"/>
    </source>
</evidence>
<dbReference type="PROSITE" id="PS50164">
    <property type="entry name" value="GIY_YIG"/>
    <property type="match status" value="1"/>
</dbReference>
<keyword evidence="3" id="KW-0255">Endonuclease</keyword>
<name>A0A4R2T9A9_9FIRM</name>
<evidence type="ECO:0000313" key="3">
    <source>
        <dbReference type="EMBL" id="TCP98381.1"/>
    </source>
</evidence>
<dbReference type="PANTHER" id="PTHR34477">
    <property type="entry name" value="UPF0213 PROTEIN YHBQ"/>
    <property type="match status" value="1"/>
</dbReference>
<dbReference type="EMBL" id="SLYC01000042">
    <property type="protein sequence ID" value="TCP98381.1"/>
    <property type="molecule type" value="Genomic_DNA"/>
</dbReference>
<dbReference type="RefSeq" id="WP_132849400.1">
    <property type="nucleotide sequence ID" value="NZ_CP058648.1"/>
</dbReference>
<dbReference type="InterPro" id="IPR050190">
    <property type="entry name" value="UPF0213_domain"/>
</dbReference>
<feature type="domain" description="GIY-YIG" evidence="2">
    <location>
        <begin position="1"/>
        <end position="75"/>
    </location>
</feature>